<protein>
    <submittedName>
        <fullName evidence="1">Uncharacterized protein</fullName>
    </submittedName>
</protein>
<reference evidence="2" key="1">
    <citation type="journal article" date="2011" name="Proc. Natl. Acad. Sci. U.S.A.">
        <title>Genomic insights into the physiology and ecology of the marine filamentous cyanobacterium Lyngbya majuscula.</title>
        <authorList>
            <person name="Jones A.C."/>
            <person name="Monroe E.A."/>
            <person name="Podell S."/>
            <person name="Hess W.R."/>
            <person name="Klages S."/>
            <person name="Esquenazi E."/>
            <person name="Niessen S."/>
            <person name="Hoover H."/>
            <person name="Rothmann M."/>
            <person name="Lasken R.S."/>
            <person name="Yates J.R.III."/>
            <person name="Reinhardt R."/>
            <person name="Kube M."/>
            <person name="Burkart M.D."/>
            <person name="Allen E.E."/>
            <person name="Dorrestein P.C."/>
            <person name="Gerwick W.H."/>
            <person name="Gerwick L."/>
        </authorList>
    </citation>
    <scope>NUCLEOTIDE SEQUENCE [LARGE SCALE GENOMIC DNA]</scope>
    <source>
        <strain evidence="2">3L</strain>
    </source>
</reference>
<dbReference type="HOGENOM" id="CLU_2180876_0_0_3"/>
<evidence type="ECO:0000313" key="2">
    <source>
        <dbReference type="Proteomes" id="UP000003959"/>
    </source>
</evidence>
<name>F4XVW2_9CYAN</name>
<evidence type="ECO:0000313" key="1">
    <source>
        <dbReference type="EMBL" id="EGJ31375.1"/>
    </source>
</evidence>
<dbReference type="Proteomes" id="UP000003959">
    <property type="component" value="Unassembled WGS sequence"/>
</dbReference>
<dbReference type="Gene3D" id="2.40.420.20">
    <property type="match status" value="1"/>
</dbReference>
<dbReference type="eggNOG" id="COG0845">
    <property type="taxonomic scope" value="Bacteria"/>
</dbReference>
<sequence>MSPGQVARWKLAETIPTAGYWLPTTALVQGVRGLWSCYVLGELAESDLSGATHVFSVKRRDVEILQTQSNRILVRGTLRPGDQVIVGGTHRLVPGQRVRSKRVAGVKVR</sequence>
<gene>
    <name evidence="1" type="ORF">LYNGBM3L_40200</name>
</gene>
<dbReference type="RefSeq" id="WP_008187263.1">
    <property type="nucleotide sequence ID" value="NZ_GL890940.1"/>
</dbReference>
<organism evidence="1 2">
    <name type="scientific">Moorena producens 3L</name>
    <dbReference type="NCBI Taxonomy" id="489825"/>
    <lineage>
        <taxon>Bacteria</taxon>
        <taxon>Bacillati</taxon>
        <taxon>Cyanobacteriota</taxon>
        <taxon>Cyanophyceae</taxon>
        <taxon>Coleofasciculales</taxon>
        <taxon>Coleofasciculaceae</taxon>
        <taxon>Moorena</taxon>
    </lineage>
</organism>
<dbReference type="AlphaFoldDB" id="F4XVW2"/>
<keyword evidence="2" id="KW-1185">Reference proteome</keyword>
<dbReference type="OrthoDB" id="266524at2"/>
<proteinExistence type="predicted"/>
<dbReference type="EMBL" id="GL890940">
    <property type="protein sequence ID" value="EGJ31375.1"/>
    <property type="molecule type" value="Genomic_DNA"/>
</dbReference>
<accession>F4XVW2</accession>